<reference evidence="1" key="2">
    <citation type="submission" date="2011-02" db="EMBL/GenBank/DDBJ databases">
        <authorList>
            <person name="MacLean D."/>
        </authorList>
    </citation>
    <scope>NUCLEOTIDE SEQUENCE</scope>
</reference>
<accession>F0W3U7</accession>
<evidence type="ECO:0000313" key="1">
    <source>
        <dbReference type="EMBL" id="CCA15695.1"/>
    </source>
</evidence>
<gene>
    <name evidence="1" type="primary">AlNc14C14G1612</name>
    <name evidence="1" type="ORF">ALNC14_018380</name>
</gene>
<dbReference type="HOGENOM" id="CLU_2431543_0_0_1"/>
<protein>
    <submittedName>
        <fullName evidence="1">AlNc14C14G1612 protein</fullName>
    </submittedName>
</protein>
<sequence>MTDARIRRYAPSTRTAYKPGIHAILSSIPPFFACSGREVYTSWKYHFRRQMYRQERKTCDVTPTYQLCKEGIVIYLVLVDTSSWHNAEEVD</sequence>
<organism evidence="1">
    <name type="scientific">Albugo laibachii Nc14</name>
    <dbReference type="NCBI Taxonomy" id="890382"/>
    <lineage>
        <taxon>Eukaryota</taxon>
        <taxon>Sar</taxon>
        <taxon>Stramenopiles</taxon>
        <taxon>Oomycota</taxon>
        <taxon>Peronosporomycetes</taxon>
        <taxon>Albuginales</taxon>
        <taxon>Albuginaceae</taxon>
        <taxon>Albugo</taxon>
    </lineage>
</organism>
<dbReference type="AlphaFoldDB" id="F0W3U7"/>
<proteinExistence type="predicted"/>
<reference evidence="1" key="1">
    <citation type="journal article" date="2011" name="PLoS Biol.">
        <title>Gene gain and loss during evolution of obligate parasitism in the white rust pathogen of Arabidopsis thaliana.</title>
        <authorList>
            <person name="Kemen E."/>
            <person name="Gardiner A."/>
            <person name="Schultz-Larsen T."/>
            <person name="Kemen A.C."/>
            <person name="Balmuth A.L."/>
            <person name="Robert-Seilaniantz A."/>
            <person name="Bailey K."/>
            <person name="Holub E."/>
            <person name="Studholme D.J."/>
            <person name="Maclean D."/>
            <person name="Jones J.D."/>
        </authorList>
    </citation>
    <scope>NUCLEOTIDE SEQUENCE</scope>
</reference>
<name>F0W3U7_9STRA</name>
<dbReference type="EMBL" id="FR824059">
    <property type="protein sequence ID" value="CCA15695.1"/>
    <property type="molecule type" value="Genomic_DNA"/>
</dbReference>